<proteinExistence type="predicted"/>
<accession>A0A9D9EF58</accession>
<dbReference type="AlphaFoldDB" id="A0A9D9EF58"/>
<evidence type="ECO:0000313" key="2">
    <source>
        <dbReference type="Proteomes" id="UP000823637"/>
    </source>
</evidence>
<dbReference type="Pfam" id="PF16119">
    <property type="entry name" value="DUF4835"/>
    <property type="match status" value="1"/>
</dbReference>
<dbReference type="EMBL" id="JADIMR010000002">
    <property type="protein sequence ID" value="MBO8446137.1"/>
    <property type="molecule type" value="Genomic_DNA"/>
</dbReference>
<organism evidence="1 2">
    <name type="scientific">Candidatus Enterocola intestinipullorum</name>
    <dbReference type="NCBI Taxonomy" id="2840783"/>
    <lineage>
        <taxon>Bacteria</taxon>
        <taxon>Pseudomonadati</taxon>
        <taxon>Bacteroidota</taxon>
        <taxon>Bacteroidia</taxon>
        <taxon>Bacteroidales</taxon>
        <taxon>Candidatus Enterocola</taxon>
    </lineage>
</organism>
<protein>
    <submittedName>
        <fullName evidence="1">DUF4835 family protein</fullName>
    </submittedName>
</protein>
<sequence>MLLPVFQLIRAQELNCKVNVNADQIQGTNQTVFTALQEALTSYMNDRQWTDYSYQAEERIECTVSIVVNSYANGVFDADLQIQSNRPVYGSTYQSPLFAHLDGDFAFNYNEGDVLQFSETSFGNNLTEVLAFYAYIIIGMDCDSFSPMGGTPFYQKAEQIVNRAQSSNEAGWKAFEDHRNRYSLINNFLDDLMVPFRQYIYTYHRLGLDQMSASPDKGRAEICNKILSLRDAYKSRPSAVALTDFAETKMDELVNICSKASSEEKQAVYDAMSVIVPTMTDRLDQLK</sequence>
<gene>
    <name evidence="1" type="ORF">IAC32_00090</name>
</gene>
<dbReference type="Proteomes" id="UP000823637">
    <property type="component" value="Unassembled WGS sequence"/>
</dbReference>
<dbReference type="InterPro" id="IPR032274">
    <property type="entry name" value="DUF4835"/>
</dbReference>
<reference evidence="1" key="2">
    <citation type="journal article" date="2021" name="PeerJ">
        <title>Extensive microbial diversity within the chicken gut microbiome revealed by metagenomics and culture.</title>
        <authorList>
            <person name="Gilroy R."/>
            <person name="Ravi A."/>
            <person name="Getino M."/>
            <person name="Pursley I."/>
            <person name="Horton D.L."/>
            <person name="Alikhan N.F."/>
            <person name="Baker D."/>
            <person name="Gharbi K."/>
            <person name="Hall N."/>
            <person name="Watson M."/>
            <person name="Adriaenssens E.M."/>
            <person name="Foster-Nyarko E."/>
            <person name="Jarju S."/>
            <person name="Secka A."/>
            <person name="Antonio M."/>
            <person name="Oren A."/>
            <person name="Chaudhuri R.R."/>
            <person name="La Ragione R."/>
            <person name="Hildebrand F."/>
            <person name="Pallen M.J."/>
        </authorList>
    </citation>
    <scope>NUCLEOTIDE SEQUENCE</scope>
    <source>
        <strain evidence="1">D3-1215</strain>
    </source>
</reference>
<comment type="caution">
    <text evidence="1">The sequence shown here is derived from an EMBL/GenBank/DDBJ whole genome shotgun (WGS) entry which is preliminary data.</text>
</comment>
<reference evidence="1" key="1">
    <citation type="submission" date="2020-10" db="EMBL/GenBank/DDBJ databases">
        <authorList>
            <person name="Gilroy R."/>
        </authorList>
    </citation>
    <scope>NUCLEOTIDE SEQUENCE</scope>
    <source>
        <strain evidence="1">D3-1215</strain>
    </source>
</reference>
<evidence type="ECO:0000313" key="1">
    <source>
        <dbReference type="EMBL" id="MBO8446137.1"/>
    </source>
</evidence>
<name>A0A9D9EF58_9BACT</name>